<gene>
    <name evidence="2" type="ORF">BDV28DRAFT_143345</name>
</gene>
<evidence type="ECO:0000259" key="1">
    <source>
        <dbReference type="PROSITE" id="PS50181"/>
    </source>
</evidence>
<feature type="domain" description="F-box" evidence="1">
    <location>
        <begin position="1"/>
        <end position="47"/>
    </location>
</feature>
<proteinExistence type="predicted"/>
<keyword evidence="3" id="KW-1185">Reference proteome</keyword>
<dbReference type="CDD" id="cd09917">
    <property type="entry name" value="F-box_SF"/>
    <property type="match status" value="1"/>
</dbReference>
<reference evidence="3" key="1">
    <citation type="submission" date="2019-04" db="EMBL/GenBank/DDBJ databases">
        <title>Friends and foes A comparative genomics studyof 23 Aspergillus species from section Flavi.</title>
        <authorList>
            <consortium name="DOE Joint Genome Institute"/>
            <person name="Kjaerbolling I."/>
            <person name="Vesth T."/>
            <person name="Frisvad J.C."/>
            <person name="Nybo J.L."/>
            <person name="Theobald S."/>
            <person name="Kildgaard S."/>
            <person name="Isbrandt T."/>
            <person name="Kuo A."/>
            <person name="Sato A."/>
            <person name="Lyhne E.K."/>
            <person name="Kogle M.E."/>
            <person name="Wiebenga A."/>
            <person name="Kun R.S."/>
            <person name="Lubbers R.J."/>
            <person name="Makela M.R."/>
            <person name="Barry K."/>
            <person name="Chovatia M."/>
            <person name="Clum A."/>
            <person name="Daum C."/>
            <person name="Haridas S."/>
            <person name="He G."/>
            <person name="LaButti K."/>
            <person name="Lipzen A."/>
            <person name="Mondo S."/>
            <person name="Riley R."/>
            <person name="Salamov A."/>
            <person name="Simmons B.A."/>
            <person name="Magnuson J.K."/>
            <person name="Henrissat B."/>
            <person name="Mortensen U.H."/>
            <person name="Larsen T.O."/>
            <person name="Devries R.P."/>
            <person name="Grigoriev I.V."/>
            <person name="Machida M."/>
            <person name="Baker S.E."/>
            <person name="Andersen M.R."/>
        </authorList>
    </citation>
    <scope>NUCLEOTIDE SEQUENCE [LARGE SCALE GENOMIC DNA]</scope>
    <source>
        <strain evidence="3">CBS 553.77</strain>
    </source>
</reference>
<name>A0A5N6YSL9_9EURO</name>
<accession>A0A5N6YSL9</accession>
<dbReference type="EMBL" id="ML739473">
    <property type="protein sequence ID" value="KAE8348495.1"/>
    <property type="molecule type" value="Genomic_DNA"/>
</dbReference>
<dbReference type="Proteomes" id="UP000327118">
    <property type="component" value="Unassembled WGS sequence"/>
</dbReference>
<dbReference type="OrthoDB" id="6058203at2759"/>
<organism evidence="2 3">
    <name type="scientific">Aspergillus coremiiformis</name>
    <dbReference type="NCBI Taxonomy" id="138285"/>
    <lineage>
        <taxon>Eukaryota</taxon>
        <taxon>Fungi</taxon>
        <taxon>Dikarya</taxon>
        <taxon>Ascomycota</taxon>
        <taxon>Pezizomycotina</taxon>
        <taxon>Eurotiomycetes</taxon>
        <taxon>Eurotiomycetidae</taxon>
        <taxon>Eurotiales</taxon>
        <taxon>Aspergillaceae</taxon>
        <taxon>Aspergillus</taxon>
        <taxon>Aspergillus subgen. Circumdati</taxon>
    </lineage>
</organism>
<evidence type="ECO:0000313" key="2">
    <source>
        <dbReference type="EMBL" id="KAE8348495.1"/>
    </source>
</evidence>
<dbReference type="AlphaFoldDB" id="A0A5N6YSL9"/>
<protein>
    <recommendedName>
        <fullName evidence="1">F-box domain-containing protein</fullName>
    </recommendedName>
</protein>
<sequence>MLLNLPPELIQLVLHHCTTTTFLQAAFSCHALYAIASDCREVLLHHLRQTPGLNEDFLTLKSKQLFRVLRRRASEQLYGAQFTANCTHFNSERSMLDVKASSLGPFERQSLALVLRGREDVHIFRAENGQLHLKAHLKPHWLQPGVVEILRTAFDADDGLYILQRFTPTIEKDSPDSEHPFIRQAVQSRFGGQIYLVRYSLQYRHEPVRICTFPDHAGYEPLALAAAHRDTFAISWHNPCDNDEYEVVLYNAQSAFSSHSGSNIVDLHYNSCILVDRARKRQEDAMYPHAGLIRSHFSGERGPIIDLAFNDRSSQILYYHRAQTVYGSFQRININAFPVQPTLYENSSLVPLSRSLSFLFSIAIPFYGTHATRVEENGYSRCQWKYLAFGIGTHRTEGWAVACLLKSEAVCSSERCGHVLNLERGRRFPDWTIVARLWGFRDSTNSLGCKVAASKRGTRIAVANWNVLYIWALQPNALIEQNTNGFYPSLLQSPGSQVIELRPIYLPLDAVCFKLQFTEAENELLALTDRGLMYWDLGPLGSGQRMTKQLAI</sequence>
<dbReference type="InterPro" id="IPR001810">
    <property type="entry name" value="F-box_dom"/>
</dbReference>
<evidence type="ECO:0000313" key="3">
    <source>
        <dbReference type="Proteomes" id="UP000327118"/>
    </source>
</evidence>
<dbReference type="PROSITE" id="PS50181">
    <property type="entry name" value="FBOX"/>
    <property type="match status" value="1"/>
</dbReference>